<keyword evidence="3" id="KW-1185">Reference proteome</keyword>
<reference evidence="4" key="1">
    <citation type="submission" date="2025-08" db="UniProtKB">
        <authorList>
            <consortium name="RefSeq"/>
        </authorList>
    </citation>
    <scope>IDENTIFICATION</scope>
</reference>
<dbReference type="PANTHER" id="PTHR47144:SF1">
    <property type="entry name" value="ARMADILLO REPEAT-CONTAINING PROTEIN 12"/>
    <property type="match status" value="1"/>
</dbReference>
<feature type="transmembrane region" description="Helical" evidence="1">
    <location>
        <begin position="12"/>
        <end position="33"/>
    </location>
</feature>
<dbReference type="Gene3D" id="1.25.10.10">
    <property type="entry name" value="Leucine-rich Repeat Variant"/>
    <property type="match status" value="1"/>
</dbReference>
<accession>A0A6J0TY19</accession>
<dbReference type="InterPro" id="IPR011989">
    <property type="entry name" value="ARM-like"/>
</dbReference>
<evidence type="ECO:0000256" key="1">
    <source>
        <dbReference type="SAM" id="Phobius"/>
    </source>
</evidence>
<dbReference type="KEGG" id="pvt:110079865"/>
<dbReference type="RefSeq" id="XP_020650934.2">
    <property type="nucleotide sequence ID" value="XM_020795275.2"/>
</dbReference>
<proteinExistence type="predicted"/>
<gene>
    <name evidence="4" type="primary">LOC110079865</name>
</gene>
<dbReference type="OrthoDB" id="9931937at2759"/>
<keyword evidence="1" id="KW-0472">Membrane</keyword>
<dbReference type="InterPro" id="IPR006911">
    <property type="entry name" value="ARM-rpt_dom"/>
</dbReference>
<dbReference type="AlphaFoldDB" id="A0A6J0TY19"/>
<dbReference type="GeneID" id="110079865"/>
<dbReference type="Proteomes" id="UP001652642">
    <property type="component" value="Chromosome 4"/>
</dbReference>
<keyword evidence="1" id="KW-1133">Transmembrane helix</keyword>
<dbReference type="InterPro" id="IPR042834">
    <property type="entry name" value="Armc12"/>
</dbReference>
<dbReference type="SUPFAM" id="SSF48371">
    <property type="entry name" value="ARM repeat"/>
    <property type="match status" value="1"/>
</dbReference>
<organism evidence="3 4">
    <name type="scientific">Pogona vitticeps</name>
    <name type="common">central bearded dragon</name>
    <dbReference type="NCBI Taxonomy" id="103695"/>
    <lineage>
        <taxon>Eukaryota</taxon>
        <taxon>Metazoa</taxon>
        <taxon>Chordata</taxon>
        <taxon>Craniata</taxon>
        <taxon>Vertebrata</taxon>
        <taxon>Euteleostomi</taxon>
        <taxon>Lepidosauria</taxon>
        <taxon>Squamata</taxon>
        <taxon>Bifurcata</taxon>
        <taxon>Unidentata</taxon>
        <taxon>Episquamata</taxon>
        <taxon>Toxicofera</taxon>
        <taxon>Iguania</taxon>
        <taxon>Acrodonta</taxon>
        <taxon>Agamidae</taxon>
        <taxon>Amphibolurinae</taxon>
        <taxon>Pogona</taxon>
    </lineage>
</organism>
<keyword evidence="1" id="KW-0812">Transmembrane</keyword>
<evidence type="ECO:0000313" key="4">
    <source>
        <dbReference type="RefSeq" id="XP_020650934.2"/>
    </source>
</evidence>
<evidence type="ECO:0000313" key="3">
    <source>
        <dbReference type="Proteomes" id="UP001652642"/>
    </source>
</evidence>
<dbReference type="Pfam" id="PF04826">
    <property type="entry name" value="Arm_2"/>
    <property type="match status" value="1"/>
</dbReference>
<dbReference type="PANTHER" id="PTHR47144">
    <property type="entry name" value="ARMADILLO REPEAT-CONTAINING PROTEIN 12"/>
    <property type="match status" value="1"/>
</dbReference>
<evidence type="ECO:0000259" key="2">
    <source>
        <dbReference type="Pfam" id="PF04826"/>
    </source>
</evidence>
<sequence>MKYLDLVTTKNVVSAAAGAGAIFLVAKTILAGIKSPPYNPEPLTLARLAIAHQSKSVVDSTEVRGLLLSLDPRLDDYSKNMILHGITRCVYLLDTEASACTYEDIKLVASFLDDPDISIKIQTLHALKAFTGIWKFRIRIQEFIPKILEIITSVWDYDVHVAGLRLLNGLQLPDHTHVLLRKLMPALMEILQLGNTLAQVQVLKFFSMLAQKEDLLFDIMNCQVYPEFLNLFQTSQPGNLLFELLVFVERLCEGRLTPHYQAVHWQYNESSLHEVLFGDDSRLADCLLSLIIHPEEEVQIQACRVILKLQLNEEGEIVDIYAADSDFSTFSECNAGDSIFESGR</sequence>
<protein>
    <submittedName>
        <fullName evidence="4">Armadillo repeat-containing protein 12</fullName>
    </submittedName>
</protein>
<dbReference type="GO" id="GO:0005634">
    <property type="term" value="C:nucleus"/>
    <property type="evidence" value="ECO:0007669"/>
    <property type="project" value="TreeGrafter"/>
</dbReference>
<name>A0A6J0TY19_9SAUR</name>
<feature type="domain" description="Armadillo repeat-containing" evidence="2">
    <location>
        <begin position="102"/>
        <end position="254"/>
    </location>
</feature>
<dbReference type="InterPro" id="IPR016024">
    <property type="entry name" value="ARM-type_fold"/>
</dbReference>
<dbReference type="InParanoid" id="A0A6J0TY19"/>